<keyword evidence="2" id="KW-1185">Reference proteome</keyword>
<reference evidence="1 2" key="1">
    <citation type="submission" date="2011-02" db="EMBL/GenBank/DDBJ databases">
        <authorList>
            <person name="Weinstock G."/>
            <person name="Sodergren E."/>
            <person name="Clifton S."/>
            <person name="Fulton L."/>
            <person name="Fulton B."/>
            <person name="Courtney L."/>
            <person name="Fronick C."/>
            <person name="Harrison M."/>
            <person name="Strong C."/>
            <person name="Farmer C."/>
            <person name="Delahaunty K."/>
            <person name="Markovic C."/>
            <person name="Hall O."/>
            <person name="Minx P."/>
            <person name="Tomlinson C."/>
            <person name="Mitreva M."/>
            <person name="Hou S."/>
            <person name="Chen J."/>
            <person name="Wollam A."/>
            <person name="Pepin K.H."/>
            <person name="Johnson M."/>
            <person name="Bhonagiri V."/>
            <person name="Zhang X."/>
            <person name="Suruliraj S."/>
            <person name="Warren W."/>
            <person name="Chinwalla A."/>
            <person name="Mardis E.R."/>
            <person name="Wilson R.K."/>
        </authorList>
    </citation>
    <scope>NUCLEOTIDE SEQUENCE [LARGE SCALE GENOMIC DNA]</scope>
    <source>
        <strain evidence="1 2">YIT 11841</strain>
    </source>
</reference>
<organism evidence="1 2">
    <name type="scientific">Paraprevotella xylaniphila YIT 11841</name>
    <dbReference type="NCBI Taxonomy" id="762982"/>
    <lineage>
        <taxon>Bacteria</taxon>
        <taxon>Pseudomonadati</taxon>
        <taxon>Bacteroidota</taxon>
        <taxon>Bacteroidia</taxon>
        <taxon>Bacteroidales</taxon>
        <taxon>Prevotellaceae</taxon>
        <taxon>Paraprevotella</taxon>
    </lineage>
</organism>
<accession>F3QRK5</accession>
<dbReference type="AlphaFoldDB" id="F3QRK5"/>
<proteinExistence type="predicted"/>
<sequence length="62" mass="7197">MYDAVKDCIGYCRFTYHVIPVGGRVLRCDDDGFPFMPVLDDFKQYGTLLGVKRYNEQVVKDE</sequence>
<name>F3QRK5_9BACT</name>
<evidence type="ECO:0000313" key="2">
    <source>
        <dbReference type="Proteomes" id="UP000005546"/>
    </source>
</evidence>
<gene>
    <name evidence="1" type="ORF">HMPREF9442_00807</name>
</gene>
<evidence type="ECO:0000313" key="1">
    <source>
        <dbReference type="EMBL" id="EGG55943.1"/>
    </source>
</evidence>
<comment type="caution">
    <text evidence="1">The sequence shown here is derived from an EMBL/GenBank/DDBJ whole genome shotgun (WGS) entry which is preliminary data.</text>
</comment>
<dbReference type="HOGENOM" id="CLU_2900138_0_0_10"/>
<dbReference type="EMBL" id="AFBR01000022">
    <property type="protein sequence ID" value="EGG55943.1"/>
    <property type="molecule type" value="Genomic_DNA"/>
</dbReference>
<protein>
    <submittedName>
        <fullName evidence="1">Uncharacterized protein</fullName>
    </submittedName>
</protein>
<dbReference type="Proteomes" id="UP000005546">
    <property type="component" value="Unassembled WGS sequence"/>
</dbReference>